<accession>A0A3R9KNW4</accession>
<feature type="region of interest" description="Disordered" evidence="1">
    <location>
        <begin position="1"/>
        <end position="33"/>
    </location>
</feature>
<protein>
    <submittedName>
        <fullName evidence="3">Anti-sigma factor antagonist</fullName>
    </submittedName>
</protein>
<comment type="caution">
    <text evidence="3">The sequence shown here is derived from an EMBL/GenBank/DDBJ whole genome shotgun (WGS) entry which is preliminary data.</text>
</comment>
<evidence type="ECO:0000256" key="1">
    <source>
        <dbReference type="SAM" id="MobiDB-lite"/>
    </source>
</evidence>
<reference evidence="3 4" key="1">
    <citation type="submission" date="2018-12" db="EMBL/GenBank/DDBJ databases">
        <title>Amycolatopsis eburnea sp. nov. actinomycete associate with arbuscular mycorrhiza fungal spore.</title>
        <authorList>
            <person name="Lumyong S."/>
            <person name="Chaiya L."/>
        </authorList>
    </citation>
    <scope>NUCLEOTIDE SEQUENCE [LARGE SCALE GENOMIC DNA]</scope>
    <source>
        <strain evidence="3 4">GLM-1</strain>
    </source>
</reference>
<name>A0A3R9KNW4_9PSEU</name>
<dbReference type="OrthoDB" id="3623810at2"/>
<feature type="domain" description="STAS" evidence="2">
    <location>
        <begin position="38"/>
        <end position="106"/>
    </location>
</feature>
<dbReference type="InterPro" id="IPR002645">
    <property type="entry name" value="STAS_dom"/>
</dbReference>
<dbReference type="Pfam" id="PF01740">
    <property type="entry name" value="STAS"/>
    <property type="match status" value="1"/>
</dbReference>
<proteinExistence type="predicted"/>
<dbReference type="AlphaFoldDB" id="A0A3R9KNW4"/>
<dbReference type="Gene3D" id="3.30.750.24">
    <property type="entry name" value="STAS domain"/>
    <property type="match status" value="1"/>
</dbReference>
<evidence type="ECO:0000313" key="4">
    <source>
        <dbReference type="Proteomes" id="UP000267081"/>
    </source>
</evidence>
<organism evidence="3 4">
    <name type="scientific">Amycolatopsis eburnea</name>
    <dbReference type="NCBI Taxonomy" id="2267691"/>
    <lineage>
        <taxon>Bacteria</taxon>
        <taxon>Bacillati</taxon>
        <taxon>Actinomycetota</taxon>
        <taxon>Actinomycetes</taxon>
        <taxon>Pseudonocardiales</taxon>
        <taxon>Pseudonocardiaceae</taxon>
        <taxon>Amycolatopsis</taxon>
    </lineage>
</organism>
<dbReference type="SUPFAM" id="SSF52091">
    <property type="entry name" value="SpoIIaa-like"/>
    <property type="match status" value="1"/>
</dbReference>
<dbReference type="PROSITE" id="PS50801">
    <property type="entry name" value="STAS"/>
    <property type="match status" value="1"/>
</dbReference>
<dbReference type="InterPro" id="IPR036513">
    <property type="entry name" value="STAS_dom_sf"/>
</dbReference>
<dbReference type="EMBL" id="RSEC01000033">
    <property type="protein sequence ID" value="RSD21299.1"/>
    <property type="molecule type" value="Genomic_DNA"/>
</dbReference>
<evidence type="ECO:0000313" key="3">
    <source>
        <dbReference type="EMBL" id="RSD21299.1"/>
    </source>
</evidence>
<gene>
    <name evidence="3" type="ORF">EIY87_10615</name>
</gene>
<dbReference type="Proteomes" id="UP000267081">
    <property type="component" value="Unassembled WGS sequence"/>
</dbReference>
<dbReference type="RefSeq" id="WP_125307525.1">
    <property type="nucleotide sequence ID" value="NZ_RSEC01000033.1"/>
</dbReference>
<sequence>MTTHERQRAPGSDPPTYRLPSPRAPADGLSGRTRWRTPDAIVVEVTGEIDACTVPRLEAALDDHLRAGPGVLRLDLGEVGFLGAAGLRALLRAHERAAALGVHLVLDPGRSHAAARALALLDRLRA</sequence>
<evidence type="ECO:0000259" key="2">
    <source>
        <dbReference type="PROSITE" id="PS50801"/>
    </source>
</evidence>
<keyword evidence="4" id="KW-1185">Reference proteome</keyword>
<dbReference type="CDD" id="cd07043">
    <property type="entry name" value="STAS_anti-anti-sigma_factors"/>
    <property type="match status" value="1"/>
</dbReference>